<dbReference type="GeneID" id="29558271"/>
<keyword evidence="2" id="KW-0378">Hydrolase</keyword>
<dbReference type="PANTHER" id="PTHR34218:SF4">
    <property type="entry name" value="ACYL-HOMOSERINE LACTONE ACYLASE QUIP"/>
    <property type="match status" value="1"/>
</dbReference>
<proteinExistence type="inferred from homology"/>
<evidence type="ECO:0000313" key="4">
    <source>
        <dbReference type="EMBL" id="GBQ78528.1"/>
    </source>
</evidence>
<gene>
    <name evidence="4" type="ORF">AA14337_1188</name>
</gene>
<reference evidence="4" key="1">
    <citation type="submission" date="2013-04" db="EMBL/GenBank/DDBJ databases">
        <title>The genome sequencing project of 58 acetic acid bacteria.</title>
        <authorList>
            <person name="Okamoto-Kainuma A."/>
            <person name="Ishikawa M."/>
            <person name="Umino S."/>
            <person name="Koizumi Y."/>
            <person name="Shiwa Y."/>
            <person name="Yoshikawa H."/>
            <person name="Matsutani M."/>
            <person name="Matsushita K."/>
        </authorList>
    </citation>
    <scope>NUCLEOTIDE SEQUENCE</scope>
    <source>
        <strain evidence="4">DSM 14337</strain>
    </source>
</reference>
<dbReference type="EMBL" id="BAPF01000016">
    <property type="protein sequence ID" value="GBQ78528.1"/>
    <property type="molecule type" value="Genomic_DNA"/>
</dbReference>
<sequence length="814" mass="88643">MRHSSFLTRRHVLLGGVAAGLAGLTTYRALARQGGASSLMGLEGLNAPVEVLEDQWGVPHVRAASVPDAFFANGYLIARDRLWQLDFEYRRALGRLAEVYGPDCVPSDTASRLFLFRGDAQAEFAALPPAVQACARAYVAGINAYLARINTGEEKLPAEFNIFSYHPLEWDVLDLVRIRAEATGNTKAEIRHAQLAAQDALAYDALIQPLRPAHTLRVPDGLDVHAVTEQDLGLFGVLQDGPSLAGLHAVPSPNEGDHRRANEGSNAWVIAPTRTATGRPILANDPHLSFGSPGPRHVIHLTAPGLDVIGGGAPGTPGIMQGHNAHFAFGRTNFHIDQEDLFILRTHPDHPDRYFHNGRWVEMEHEEISIAVRGGPAQSVTLRYAAQGPVVSADPARNRAVAVSATWLYPGANGMLANIGINLASDWDSFRQALKLHTSPTNFTYADTAGNIGWQAAGGLPERRNGYDGLLPAPGDGRYDWKGLQSLDALPNSFNPARGWFGTSNELNLPADYPYEERCVSYEWKDPYRYQRVAEVLQVSPHATVADSVALQHDTLSHLALSVVQLLPEVPAPMQAEAALLRQWNGRVEATSVAAALYEVWWTRLNTLFYQALVPENLRSLLPQPLNASVLLAFLQKPDSRLGATPETQRDALLVKAFQQAVEELRDRLGPVAAAWQWGTLHTVQLRHPLHGVKAVAEAFQPIGGETARSGGDPYTVMARWYNPDLSEKALAQGRNPYAVTGGASYLMVCDVGAWDNSLFLNFPGQSALPDSGHYADVLQLWLKGAMQPLPFSAKAVQAAARHHAVLYPKGKTL</sequence>
<dbReference type="InterPro" id="IPR023343">
    <property type="entry name" value="Penicillin_amidase_dom1"/>
</dbReference>
<dbReference type="SUPFAM" id="SSF56235">
    <property type="entry name" value="N-terminal nucleophile aminohydrolases (Ntn hydrolases)"/>
    <property type="match status" value="1"/>
</dbReference>
<dbReference type="PANTHER" id="PTHR34218">
    <property type="entry name" value="PEPTIDASE S45 PENICILLIN AMIDASE"/>
    <property type="match status" value="1"/>
</dbReference>
<dbReference type="InterPro" id="IPR014395">
    <property type="entry name" value="Pen/GL7ACA/AHL_acylase"/>
</dbReference>
<dbReference type="PROSITE" id="PS51318">
    <property type="entry name" value="TAT"/>
    <property type="match status" value="1"/>
</dbReference>
<evidence type="ECO:0000313" key="5">
    <source>
        <dbReference type="Proteomes" id="UP001065047"/>
    </source>
</evidence>
<dbReference type="InterPro" id="IPR043147">
    <property type="entry name" value="Penicillin_amidase_A-knob"/>
</dbReference>
<dbReference type="InterPro" id="IPR006311">
    <property type="entry name" value="TAT_signal"/>
</dbReference>
<accession>A0ABQ0PR24</accession>
<dbReference type="Gene3D" id="3.60.20.10">
    <property type="entry name" value="Glutamine Phosphoribosylpyrophosphate, subunit 1, domain 1"/>
    <property type="match status" value="1"/>
</dbReference>
<dbReference type="CDD" id="cd03747">
    <property type="entry name" value="Ntn_PGA_like"/>
    <property type="match status" value="1"/>
</dbReference>
<evidence type="ECO:0000256" key="1">
    <source>
        <dbReference type="ARBA" id="ARBA00006586"/>
    </source>
</evidence>
<evidence type="ECO:0000256" key="3">
    <source>
        <dbReference type="ARBA" id="ARBA00023145"/>
    </source>
</evidence>
<dbReference type="InterPro" id="IPR029055">
    <property type="entry name" value="Ntn_hydrolases_N"/>
</dbReference>
<name>A0ABQ0PR24_9PROT</name>
<dbReference type="PIRSF" id="PIRSF001227">
    <property type="entry name" value="Pen_acylase"/>
    <property type="match status" value="1"/>
</dbReference>
<organism evidence="4 5">
    <name type="scientific">Acetobacter malorum DSM 14337</name>
    <dbReference type="NCBI Taxonomy" id="1307910"/>
    <lineage>
        <taxon>Bacteria</taxon>
        <taxon>Pseudomonadati</taxon>
        <taxon>Pseudomonadota</taxon>
        <taxon>Alphaproteobacteria</taxon>
        <taxon>Acetobacterales</taxon>
        <taxon>Acetobacteraceae</taxon>
        <taxon>Acetobacter</taxon>
    </lineage>
</organism>
<dbReference type="Gene3D" id="2.30.120.10">
    <property type="match status" value="1"/>
</dbReference>
<dbReference type="Gene3D" id="1.10.439.10">
    <property type="entry name" value="Penicillin Amidohydrolase, domain 1"/>
    <property type="match status" value="1"/>
</dbReference>
<dbReference type="Proteomes" id="UP001065047">
    <property type="component" value="Unassembled WGS sequence"/>
</dbReference>
<dbReference type="RefSeq" id="WP_082781880.1">
    <property type="nucleotide sequence ID" value="NZ_BAPF01000016.1"/>
</dbReference>
<protein>
    <submittedName>
        <fullName evidence="4">Peptidase S45 penicillin amidase</fullName>
    </submittedName>
</protein>
<keyword evidence="5" id="KW-1185">Reference proteome</keyword>
<dbReference type="Pfam" id="PF01804">
    <property type="entry name" value="Penicil_amidase"/>
    <property type="match status" value="1"/>
</dbReference>
<evidence type="ECO:0000256" key="2">
    <source>
        <dbReference type="ARBA" id="ARBA00022801"/>
    </source>
</evidence>
<dbReference type="InterPro" id="IPR043146">
    <property type="entry name" value="Penicillin_amidase_N_B-knob"/>
</dbReference>
<keyword evidence="3" id="KW-0865">Zymogen</keyword>
<dbReference type="Gene3D" id="1.10.1400.10">
    <property type="match status" value="1"/>
</dbReference>
<comment type="similarity">
    <text evidence="1">Belongs to the peptidase S45 family.</text>
</comment>
<dbReference type="InterPro" id="IPR002692">
    <property type="entry name" value="S45"/>
</dbReference>
<comment type="caution">
    <text evidence="4">The sequence shown here is derived from an EMBL/GenBank/DDBJ whole genome shotgun (WGS) entry which is preliminary data.</text>
</comment>